<accession>A0A371AR75</accession>
<keyword evidence="9" id="KW-1185">Reference proteome</keyword>
<gene>
    <name evidence="8" type="ORF">DWV06_16280</name>
</gene>
<feature type="domain" description="GtrA/DPMS transmembrane" evidence="7">
    <location>
        <begin position="10"/>
        <end position="123"/>
    </location>
</feature>
<protein>
    <submittedName>
        <fullName evidence="8">GtrA family protein</fullName>
    </submittedName>
</protein>
<evidence type="ECO:0000256" key="4">
    <source>
        <dbReference type="ARBA" id="ARBA00022989"/>
    </source>
</evidence>
<comment type="similarity">
    <text evidence="2">Belongs to the GtrA family.</text>
</comment>
<keyword evidence="4 6" id="KW-1133">Transmembrane helix</keyword>
<evidence type="ECO:0000256" key="1">
    <source>
        <dbReference type="ARBA" id="ARBA00004141"/>
    </source>
</evidence>
<proteinExistence type="inferred from homology"/>
<dbReference type="PANTHER" id="PTHR38459:SF1">
    <property type="entry name" value="PROPHAGE BACTOPRENOL-LINKED GLUCOSE TRANSLOCASE HOMOLOG"/>
    <property type="match status" value="1"/>
</dbReference>
<dbReference type="Pfam" id="PF04138">
    <property type="entry name" value="GtrA_DPMS_TM"/>
    <property type="match status" value="1"/>
</dbReference>
<reference evidence="8 9" key="1">
    <citation type="submission" date="2018-07" db="EMBL/GenBank/DDBJ databases">
        <title>Anaerosacharophilus polymeroproducens gen. nov. sp. nov., an anaerobic bacterium isolated from salt field.</title>
        <authorList>
            <person name="Kim W."/>
            <person name="Yang S.-H."/>
            <person name="Oh J."/>
            <person name="Lee J.-H."/>
            <person name="Kwon K.K."/>
        </authorList>
    </citation>
    <scope>NUCLEOTIDE SEQUENCE [LARGE SCALE GENOMIC DNA]</scope>
    <source>
        <strain evidence="8 9">MCWD5</strain>
    </source>
</reference>
<keyword evidence="3 6" id="KW-0812">Transmembrane</keyword>
<dbReference type="Proteomes" id="UP000255036">
    <property type="component" value="Unassembled WGS sequence"/>
</dbReference>
<feature type="transmembrane region" description="Helical" evidence="6">
    <location>
        <begin position="73"/>
        <end position="94"/>
    </location>
</feature>
<evidence type="ECO:0000256" key="2">
    <source>
        <dbReference type="ARBA" id="ARBA00009399"/>
    </source>
</evidence>
<evidence type="ECO:0000256" key="3">
    <source>
        <dbReference type="ARBA" id="ARBA00022692"/>
    </source>
</evidence>
<evidence type="ECO:0000256" key="6">
    <source>
        <dbReference type="SAM" id="Phobius"/>
    </source>
</evidence>
<dbReference type="AlphaFoldDB" id="A0A371AR75"/>
<sequence>MRKLITQFMKFGIVGAIAFAIDYGLFGLLNQILDIHYLFANTFAFTISVIFNYIASMKYVFDSRDDMSKKREFTIFIILSVIGLLINNGIEILAVERFAIHEMIAKIFATAVVMVWNFISRKILLEKKSNNDIITTN</sequence>
<evidence type="ECO:0000313" key="8">
    <source>
        <dbReference type="EMBL" id="RDU22086.1"/>
    </source>
</evidence>
<dbReference type="OrthoDB" id="9807815at2"/>
<organism evidence="8 9">
    <name type="scientific">Anaerosacchariphilus polymeriproducens</name>
    <dbReference type="NCBI Taxonomy" id="1812858"/>
    <lineage>
        <taxon>Bacteria</taxon>
        <taxon>Bacillati</taxon>
        <taxon>Bacillota</taxon>
        <taxon>Clostridia</taxon>
        <taxon>Lachnospirales</taxon>
        <taxon>Lachnospiraceae</taxon>
        <taxon>Anaerosacchariphilus</taxon>
    </lineage>
</organism>
<comment type="caution">
    <text evidence="8">The sequence shown here is derived from an EMBL/GenBank/DDBJ whole genome shotgun (WGS) entry which is preliminary data.</text>
</comment>
<keyword evidence="5 6" id="KW-0472">Membrane</keyword>
<comment type="subcellular location">
    <subcellularLocation>
        <location evidence="1">Membrane</location>
        <topology evidence="1">Multi-pass membrane protein</topology>
    </subcellularLocation>
</comment>
<dbReference type="InterPro" id="IPR007267">
    <property type="entry name" value="GtrA_DPMS_TM"/>
</dbReference>
<evidence type="ECO:0000313" key="9">
    <source>
        <dbReference type="Proteomes" id="UP000255036"/>
    </source>
</evidence>
<dbReference type="GO" id="GO:0000271">
    <property type="term" value="P:polysaccharide biosynthetic process"/>
    <property type="evidence" value="ECO:0007669"/>
    <property type="project" value="InterPro"/>
</dbReference>
<name>A0A371AR75_9FIRM</name>
<feature type="transmembrane region" description="Helical" evidence="6">
    <location>
        <begin position="100"/>
        <end position="119"/>
    </location>
</feature>
<dbReference type="GO" id="GO:0005886">
    <property type="term" value="C:plasma membrane"/>
    <property type="evidence" value="ECO:0007669"/>
    <property type="project" value="TreeGrafter"/>
</dbReference>
<dbReference type="EMBL" id="QRCT01000050">
    <property type="protein sequence ID" value="RDU22086.1"/>
    <property type="molecule type" value="Genomic_DNA"/>
</dbReference>
<evidence type="ECO:0000256" key="5">
    <source>
        <dbReference type="ARBA" id="ARBA00023136"/>
    </source>
</evidence>
<feature type="transmembrane region" description="Helical" evidence="6">
    <location>
        <begin position="39"/>
        <end position="61"/>
    </location>
</feature>
<evidence type="ECO:0000259" key="7">
    <source>
        <dbReference type="Pfam" id="PF04138"/>
    </source>
</evidence>
<dbReference type="PANTHER" id="PTHR38459">
    <property type="entry name" value="PROPHAGE BACTOPRENOL-LINKED GLUCOSE TRANSLOCASE HOMOLOG"/>
    <property type="match status" value="1"/>
</dbReference>
<dbReference type="InterPro" id="IPR051401">
    <property type="entry name" value="GtrA_CellWall_Glycosyl"/>
</dbReference>
<feature type="transmembrane region" description="Helical" evidence="6">
    <location>
        <begin position="12"/>
        <end position="33"/>
    </location>
</feature>
<dbReference type="RefSeq" id="WP_115483249.1">
    <property type="nucleotide sequence ID" value="NZ_QRCT01000050.1"/>
</dbReference>